<evidence type="ECO:0000313" key="1">
    <source>
        <dbReference type="EMBL" id="GAE92453.1"/>
    </source>
</evidence>
<proteinExistence type="predicted"/>
<evidence type="ECO:0000313" key="2">
    <source>
        <dbReference type="Proteomes" id="UP000019102"/>
    </source>
</evidence>
<dbReference type="STRING" id="1298598.JCM21714_1456"/>
<dbReference type="AlphaFoldDB" id="W4VI24"/>
<sequence length="210" mass="24603">MKTNLVRKELLEANLKKGEIENELYNVSLENKLLRNLDRSHAIASEMVDLNNANVYCQNQHLNKEVTMKQQSQEIVFRLSNIKAPKKKDYTIVEITLDVIKKKENMVSFVLHNSYQKPRNKGRIQYSVILEGKKIHKEDIALSNKENFFNLKLTPKKNQITLRIKLEAMKNCESWSWGSASRTKFYGLRIWTESANENDYSIITQTLKRI</sequence>
<dbReference type="Proteomes" id="UP000019102">
    <property type="component" value="Unassembled WGS sequence"/>
</dbReference>
<protein>
    <submittedName>
        <fullName evidence="1">Uncharacterized protein</fullName>
    </submittedName>
</protein>
<dbReference type="EMBL" id="BAVS01000005">
    <property type="protein sequence ID" value="GAE92453.1"/>
    <property type="molecule type" value="Genomic_DNA"/>
</dbReference>
<dbReference type="RefSeq" id="WP_035722457.1">
    <property type="nucleotide sequence ID" value="NZ_BAVS01000005.1"/>
</dbReference>
<comment type="caution">
    <text evidence="1">The sequence shown here is derived from an EMBL/GenBank/DDBJ whole genome shotgun (WGS) entry which is preliminary data.</text>
</comment>
<gene>
    <name evidence="1" type="ORF">JCM21714_1456</name>
</gene>
<dbReference type="OrthoDB" id="2462219at2"/>
<organism evidence="1 2">
    <name type="scientific">Gracilibacillus boraciitolerans JCM 21714</name>
    <dbReference type="NCBI Taxonomy" id="1298598"/>
    <lineage>
        <taxon>Bacteria</taxon>
        <taxon>Bacillati</taxon>
        <taxon>Bacillota</taxon>
        <taxon>Bacilli</taxon>
        <taxon>Bacillales</taxon>
        <taxon>Bacillaceae</taxon>
        <taxon>Gracilibacillus</taxon>
    </lineage>
</organism>
<name>W4VI24_9BACI</name>
<keyword evidence="2" id="KW-1185">Reference proteome</keyword>
<accession>W4VI24</accession>
<reference evidence="1 2" key="1">
    <citation type="journal article" date="2014" name="Genome Announc.">
        <title>Draft Genome Sequence of the Boron-Tolerant and Moderately Halotolerant Bacterium Gracilibacillus boraciitolerans JCM 21714T.</title>
        <authorList>
            <person name="Ahmed I."/>
            <person name="Oshima K."/>
            <person name="Suda W."/>
            <person name="Kitamura K."/>
            <person name="Iida T."/>
            <person name="Ohmori Y."/>
            <person name="Fujiwara T."/>
            <person name="Hattori M."/>
            <person name="Ohkuma M."/>
        </authorList>
    </citation>
    <scope>NUCLEOTIDE SEQUENCE [LARGE SCALE GENOMIC DNA]</scope>
    <source>
        <strain evidence="1 2">JCM 21714</strain>
    </source>
</reference>